<evidence type="ECO:0000313" key="1">
    <source>
        <dbReference type="EMBL" id="MPC61924.1"/>
    </source>
</evidence>
<dbReference type="Proteomes" id="UP000324222">
    <property type="component" value="Unassembled WGS sequence"/>
</dbReference>
<accession>A0A5B7GZ58</accession>
<dbReference type="AlphaFoldDB" id="A0A5B7GZ58"/>
<reference evidence="1 2" key="1">
    <citation type="submission" date="2019-05" db="EMBL/GenBank/DDBJ databases">
        <title>Another draft genome of Portunus trituberculatus and its Hox gene families provides insights of decapod evolution.</title>
        <authorList>
            <person name="Jeong J.-H."/>
            <person name="Song I."/>
            <person name="Kim S."/>
            <person name="Choi T."/>
            <person name="Kim D."/>
            <person name="Ryu S."/>
            <person name="Kim W."/>
        </authorList>
    </citation>
    <scope>NUCLEOTIDE SEQUENCE [LARGE SCALE GENOMIC DNA]</scope>
    <source>
        <tissue evidence="1">Muscle</tissue>
    </source>
</reference>
<name>A0A5B7GZ58_PORTR</name>
<evidence type="ECO:0000313" key="2">
    <source>
        <dbReference type="Proteomes" id="UP000324222"/>
    </source>
</evidence>
<dbReference type="EMBL" id="VSRR010019105">
    <property type="protein sequence ID" value="MPC61924.1"/>
    <property type="molecule type" value="Genomic_DNA"/>
</dbReference>
<proteinExistence type="predicted"/>
<keyword evidence="2" id="KW-1185">Reference proteome</keyword>
<gene>
    <name evidence="1" type="ORF">E2C01_056001</name>
</gene>
<organism evidence="1 2">
    <name type="scientific">Portunus trituberculatus</name>
    <name type="common">Swimming crab</name>
    <name type="synonym">Neptunus trituberculatus</name>
    <dbReference type="NCBI Taxonomy" id="210409"/>
    <lineage>
        <taxon>Eukaryota</taxon>
        <taxon>Metazoa</taxon>
        <taxon>Ecdysozoa</taxon>
        <taxon>Arthropoda</taxon>
        <taxon>Crustacea</taxon>
        <taxon>Multicrustacea</taxon>
        <taxon>Malacostraca</taxon>
        <taxon>Eumalacostraca</taxon>
        <taxon>Eucarida</taxon>
        <taxon>Decapoda</taxon>
        <taxon>Pleocyemata</taxon>
        <taxon>Brachyura</taxon>
        <taxon>Eubrachyura</taxon>
        <taxon>Portunoidea</taxon>
        <taxon>Portunidae</taxon>
        <taxon>Portuninae</taxon>
        <taxon>Portunus</taxon>
    </lineage>
</organism>
<sequence>MDGFMWYGWVLVDKHLIIPIKTSTYHSGKSVSPKEHYRVFPSCALHKELLWDFLAVQDSHVWIVTSETAQATVL</sequence>
<comment type="caution">
    <text evidence="1">The sequence shown here is derived from an EMBL/GenBank/DDBJ whole genome shotgun (WGS) entry which is preliminary data.</text>
</comment>
<protein>
    <submittedName>
        <fullName evidence="1">Uncharacterized protein</fullName>
    </submittedName>
</protein>